<dbReference type="CDD" id="cd03801">
    <property type="entry name" value="GT4_PimA-like"/>
    <property type="match status" value="1"/>
</dbReference>
<dbReference type="PANTHER" id="PTHR45947">
    <property type="entry name" value="SULFOQUINOVOSYL TRANSFERASE SQD2"/>
    <property type="match status" value="1"/>
</dbReference>
<comment type="caution">
    <text evidence="4">The sequence shown here is derived from an EMBL/GenBank/DDBJ whole genome shotgun (WGS) entry which is preliminary data.</text>
</comment>
<keyword evidence="5" id="KW-1185">Reference proteome</keyword>
<dbReference type="Proteomes" id="UP000460558">
    <property type="component" value="Unassembled WGS sequence"/>
</dbReference>
<name>A0ABW9NYW8_9ACTN</name>
<feature type="domain" description="Glycosyltransferase subfamily 4-like N-terminal" evidence="3">
    <location>
        <begin position="14"/>
        <end position="174"/>
    </location>
</feature>
<keyword evidence="1" id="KW-0328">Glycosyltransferase</keyword>
<dbReference type="InterPro" id="IPR028098">
    <property type="entry name" value="Glyco_trans_4-like_N"/>
</dbReference>
<evidence type="ECO:0000313" key="5">
    <source>
        <dbReference type="Proteomes" id="UP000460558"/>
    </source>
</evidence>
<organism evidence="4 5">
    <name type="scientific">Streptomyces katsurahamanus</name>
    <dbReference type="NCBI Taxonomy" id="2577098"/>
    <lineage>
        <taxon>Bacteria</taxon>
        <taxon>Bacillati</taxon>
        <taxon>Actinomycetota</taxon>
        <taxon>Actinomycetes</taxon>
        <taxon>Kitasatosporales</taxon>
        <taxon>Streptomycetaceae</taxon>
        <taxon>Streptomyces</taxon>
    </lineage>
</organism>
<evidence type="ECO:0000256" key="2">
    <source>
        <dbReference type="ARBA" id="ARBA00022679"/>
    </source>
</evidence>
<accession>A0ABW9NYW8</accession>
<dbReference type="Pfam" id="PF13439">
    <property type="entry name" value="Glyco_transf_4"/>
    <property type="match status" value="1"/>
</dbReference>
<dbReference type="SUPFAM" id="SSF53756">
    <property type="entry name" value="UDP-Glycosyltransferase/glycogen phosphorylase"/>
    <property type="match status" value="1"/>
</dbReference>
<reference evidence="4 5" key="1">
    <citation type="submission" date="2019-06" db="EMBL/GenBank/DDBJ databases">
        <title>Comparative genomics and metabolomics analyses of clavulanic acid producing Streptomyces species provides insight into specialized metabolism and evolution of beta-lactam biosynthetic gene clusters.</title>
        <authorList>
            <person name="Moore M.A."/>
            <person name="Cruz-Morales P."/>
            <person name="Barona Gomez F."/>
            <person name="Kapil T."/>
        </authorList>
    </citation>
    <scope>NUCLEOTIDE SEQUENCE [LARGE SCALE GENOMIC DNA]</scope>
    <source>
        <strain evidence="4 5">T-272</strain>
    </source>
</reference>
<proteinExistence type="predicted"/>
<dbReference type="NCBIfam" id="TIGR02149">
    <property type="entry name" value="glgA_Coryne"/>
    <property type="match status" value="1"/>
</dbReference>
<dbReference type="InterPro" id="IPR011875">
    <property type="entry name" value="M1P_synthase"/>
</dbReference>
<gene>
    <name evidence="4" type="primary">glgA</name>
    <name evidence="4" type="ORF">FFZ77_23695</name>
</gene>
<evidence type="ECO:0000256" key="1">
    <source>
        <dbReference type="ARBA" id="ARBA00022676"/>
    </source>
</evidence>
<dbReference type="EMBL" id="VDEQ01000264">
    <property type="protein sequence ID" value="MQS38493.1"/>
    <property type="molecule type" value="Genomic_DNA"/>
</dbReference>
<evidence type="ECO:0000313" key="4">
    <source>
        <dbReference type="EMBL" id="MQS38493.1"/>
    </source>
</evidence>
<dbReference type="Gene3D" id="3.40.50.2000">
    <property type="entry name" value="Glycogen Phosphorylase B"/>
    <property type="match status" value="1"/>
</dbReference>
<sequence length="247" mass="26376">MGLLTRDFPPDVTGGAGVHVEFLARELRTLADLEVHCWGDGEAEGVLRHRPAAGLAGADDALRALSVDLAMAAELAGRELVHSHTWYAGLAGHLAKLLYGVPHVMTAHSLESLHPWKAERAGGGYALSSWAERTAIEAADAVVTLSRRMREEVLAAYPALAPGRVRVIRGGVDTLVYRPDHETDARDRIGLDPRRPFVLFAGRTSRHKGLPHLLRAARTFDPEAQVVICAMPGGQAGAAGSEGEPDG</sequence>
<feature type="non-terminal residue" evidence="4">
    <location>
        <position position="247"/>
    </location>
</feature>
<keyword evidence="2" id="KW-0808">Transferase</keyword>
<dbReference type="PANTHER" id="PTHR45947:SF14">
    <property type="entry name" value="SLL1723 PROTEIN"/>
    <property type="match status" value="1"/>
</dbReference>
<protein>
    <submittedName>
        <fullName evidence="4">Glycogen synthase</fullName>
    </submittedName>
</protein>
<dbReference type="InterPro" id="IPR050194">
    <property type="entry name" value="Glycosyltransferase_grp1"/>
</dbReference>
<evidence type="ECO:0000259" key="3">
    <source>
        <dbReference type="Pfam" id="PF13439"/>
    </source>
</evidence>